<dbReference type="AlphaFoldDB" id="A0A897MS38"/>
<evidence type="ECO:0000259" key="2">
    <source>
        <dbReference type="Pfam" id="PF00582"/>
    </source>
</evidence>
<evidence type="ECO:0000256" key="1">
    <source>
        <dbReference type="ARBA" id="ARBA00008791"/>
    </source>
</evidence>
<dbReference type="CDD" id="cd00293">
    <property type="entry name" value="USP-like"/>
    <property type="match status" value="2"/>
</dbReference>
<protein>
    <submittedName>
        <fullName evidence="3">Nucleotide-binding protein, UspA family</fullName>
    </submittedName>
</protein>
<dbReference type="PRINTS" id="PR01438">
    <property type="entry name" value="UNVRSLSTRESS"/>
</dbReference>
<evidence type="ECO:0000313" key="4">
    <source>
        <dbReference type="Proteomes" id="UP000663525"/>
    </source>
</evidence>
<dbReference type="InterPro" id="IPR006015">
    <property type="entry name" value="Universal_stress_UspA"/>
</dbReference>
<accession>A0A897MS38</accession>
<dbReference type="EMBL" id="CP064787">
    <property type="protein sequence ID" value="QSG04950.1"/>
    <property type="molecule type" value="Genomic_DNA"/>
</dbReference>
<name>A0A897MS38_9EURY</name>
<reference evidence="3" key="1">
    <citation type="submission" date="2020-11" db="EMBL/GenBank/DDBJ databases">
        <title>Carbohydrate-dependent, anaerobic sulfur respiration: A novel catabolism in halophilic archaea.</title>
        <authorList>
            <person name="Sorokin D.Y."/>
            <person name="Messina E."/>
            <person name="Smedile F."/>
            <person name="La Cono V."/>
            <person name="Hallsworth J.E."/>
            <person name="Yakimov M.M."/>
        </authorList>
    </citation>
    <scope>NUCLEOTIDE SEQUENCE</scope>
    <source>
        <strain evidence="3">HSR12-1</strain>
    </source>
</reference>
<organism evidence="3 4">
    <name type="scientific">Halapricum desulfuricans</name>
    <dbReference type="NCBI Taxonomy" id="2841257"/>
    <lineage>
        <taxon>Archaea</taxon>
        <taxon>Methanobacteriati</taxon>
        <taxon>Methanobacteriota</taxon>
        <taxon>Stenosarchaea group</taxon>
        <taxon>Halobacteria</taxon>
        <taxon>Halobacteriales</taxon>
        <taxon>Haloarculaceae</taxon>
        <taxon>Halapricum</taxon>
    </lineage>
</organism>
<dbReference type="SUPFAM" id="SSF52402">
    <property type="entry name" value="Adenine nucleotide alpha hydrolases-like"/>
    <property type="match status" value="2"/>
</dbReference>
<comment type="similarity">
    <text evidence="1">Belongs to the universal stress protein A family.</text>
</comment>
<dbReference type="Gene3D" id="3.40.50.620">
    <property type="entry name" value="HUPs"/>
    <property type="match status" value="2"/>
</dbReference>
<feature type="domain" description="UspA" evidence="2">
    <location>
        <begin position="33"/>
        <end position="132"/>
    </location>
</feature>
<gene>
    <name evidence="3" type="primary">uspA3</name>
    <name evidence="3" type="ORF">HSR121_0595</name>
</gene>
<dbReference type="PANTHER" id="PTHR46268">
    <property type="entry name" value="STRESS RESPONSE PROTEIN NHAX"/>
    <property type="match status" value="1"/>
</dbReference>
<feature type="domain" description="UspA" evidence="2">
    <location>
        <begin position="150"/>
        <end position="277"/>
    </location>
</feature>
<dbReference type="GeneID" id="68854240"/>
<dbReference type="InterPro" id="IPR014729">
    <property type="entry name" value="Rossmann-like_a/b/a_fold"/>
</dbReference>
<dbReference type="RefSeq" id="WP_229114455.1">
    <property type="nucleotide sequence ID" value="NZ_CP064787.1"/>
</dbReference>
<dbReference type="Proteomes" id="UP000663525">
    <property type="component" value="Chromosome"/>
</dbReference>
<dbReference type="InterPro" id="IPR006016">
    <property type="entry name" value="UspA"/>
</dbReference>
<sequence>MRAVYATDLSSAIDTAIDSRVCLKCLGRYGIKEIDLITVTSPNVTTGMPGSDIGSRTKKGLERQKTQLESEGFTVNTHVVRGTPHRRINGLAEQVHADLIIAGSRGQSPLKQRFIGGTVKNLARTTVSPLLVQRIVRRDGSPEVANKHLFQRMLYATDFSENAERAFEQFKRTRTATHEATLLHVAPPERRAGGEEVEDAEERLESMAESLQEKGIETTTMLREGEAVEEILAAEDEVDPTTILLGGRGRSRLRRLLLGSTSEDVTARADSNVLLVPPAR</sequence>
<proteinExistence type="inferred from homology"/>
<evidence type="ECO:0000313" key="3">
    <source>
        <dbReference type="EMBL" id="QSG04950.1"/>
    </source>
</evidence>
<dbReference type="PANTHER" id="PTHR46268:SF6">
    <property type="entry name" value="UNIVERSAL STRESS PROTEIN UP12"/>
    <property type="match status" value="1"/>
</dbReference>
<dbReference type="Pfam" id="PF00582">
    <property type="entry name" value="Usp"/>
    <property type="match status" value="2"/>
</dbReference>